<feature type="transmembrane region" description="Helical" evidence="5">
    <location>
        <begin position="41"/>
        <end position="61"/>
    </location>
</feature>
<gene>
    <name evidence="6" type="ORF">HNQ58_000987</name>
</gene>
<protein>
    <submittedName>
        <fullName evidence="6">AAA family ATP:ADP antiporter</fullName>
    </submittedName>
</protein>
<evidence type="ECO:0000256" key="1">
    <source>
        <dbReference type="ARBA" id="ARBA00022692"/>
    </source>
</evidence>
<dbReference type="SUPFAM" id="SSF103473">
    <property type="entry name" value="MFS general substrate transporter"/>
    <property type="match status" value="1"/>
</dbReference>
<feature type="transmembrane region" description="Helical" evidence="5">
    <location>
        <begin position="340"/>
        <end position="359"/>
    </location>
</feature>
<accession>A0A7W8DDF8</accession>
<evidence type="ECO:0000256" key="2">
    <source>
        <dbReference type="ARBA" id="ARBA00022989"/>
    </source>
</evidence>
<dbReference type="Pfam" id="PF07690">
    <property type="entry name" value="MFS_1"/>
    <property type="match status" value="1"/>
</dbReference>
<comment type="caution">
    <text evidence="6">The sequence shown here is derived from an EMBL/GenBank/DDBJ whole genome shotgun (WGS) entry which is preliminary data.</text>
</comment>
<name>A0A7W8DDF8_9GAMM</name>
<evidence type="ECO:0000256" key="4">
    <source>
        <dbReference type="SAM" id="MobiDB-lite"/>
    </source>
</evidence>
<reference evidence="6 7" key="1">
    <citation type="submission" date="2020-08" db="EMBL/GenBank/DDBJ databases">
        <title>Genomic Encyclopedia of Type Strains, Phase IV (KMG-IV): sequencing the most valuable type-strain genomes for metagenomic binning, comparative biology and taxonomic classification.</title>
        <authorList>
            <person name="Goeker M."/>
        </authorList>
    </citation>
    <scope>NUCLEOTIDE SEQUENCE [LARGE SCALE GENOMIC DNA]</scope>
    <source>
        <strain evidence="6 7">DSM 25897</strain>
    </source>
</reference>
<feature type="transmembrane region" description="Helical" evidence="5">
    <location>
        <begin position="100"/>
        <end position="120"/>
    </location>
</feature>
<sequence length="472" mass="51547">MTASIGYRARASPDASQMATRDATRSPFDRLRRFRGALSEFPPLLWAFTYFFCLLTGYYVLRPVRDALGASSDIEAVFPRGMIEWAAARGVALGELTLQLLFTGTFISMLLLQPVYGALVSRFPRRVFLPVVYLFFIACLLGFYLAFDSAIPGRGAVFFIWVAVFNLFAVTVFWSFMSDIFSNHEAKRLYGYIAAGGTVGGFVGPLLTRQLVNELGVANLLLVSAGLLTLCVVCILRLGPWARRRELERGIRGGEQAIGGEVLAGLKRVWREPLLRALALLMLFGVGVGTLIYNEQARIARTFFADAEARTAYYAGIDLAINTLTIVVQLFVTRALLTRYGVAPLLLIPAGAILIGFAALTASPLPMLVAVVQVVLRAGEFSLAKPARETIYTRVDRESRYKAKAAIDTVVYRGGDLIFVWLHKFLAAFGSNVVFGFGVLVAAGLGAGAWWVVREQARLGSASDPATRPLAT</sequence>
<evidence type="ECO:0000256" key="3">
    <source>
        <dbReference type="ARBA" id="ARBA00023136"/>
    </source>
</evidence>
<feature type="transmembrane region" description="Helical" evidence="5">
    <location>
        <begin position="434"/>
        <end position="453"/>
    </location>
</feature>
<keyword evidence="3 5" id="KW-0472">Membrane</keyword>
<evidence type="ECO:0000313" key="7">
    <source>
        <dbReference type="Proteomes" id="UP000519004"/>
    </source>
</evidence>
<dbReference type="Gene3D" id="1.20.1250.20">
    <property type="entry name" value="MFS general substrate transporter like domains"/>
    <property type="match status" value="1"/>
</dbReference>
<dbReference type="CDD" id="cd06174">
    <property type="entry name" value="MFS"/>
    <property type="match status" value="1"/>
</dbReference>
<keyword evidence="2 5" id="KW-1133">Transmembrane helix</keyword>
<dbReference type="EMBL" id="JACHHX010000005">
    <property type="protein sequence ID" value="MBB5015106.1"/>
    <property type="molecule type" value="Genomic_DNA"/>
</dbReference>
<evidence type="ECO:0000256" key="5">
    <source>
        <dbReference type="SAM" id="Phobius"/>
    </source>
</evidence>
<keyword evidence="7" id="KW-1185">Reference proteome</keyword>
<dbReference type="GO" id="GO:0022857">
    <property type="term" value="F:transmembrane transporter activity"/>
    <property type="evidence" value="ECO:0007669"/>
    <property type="project" value="InterPro"/>
</dbReference>
<feature type="transmembrane region" description="Helical" evidence="5">
    <location>
        <begin position="189"/>
        <end position="208"/>
    </location>
</feature>
<dbReference type="AlphaFoldDB" id="A0A7W8DDF8"/>
<feature type="transmembrane region" description="Helical" evidence="5">
    <location>
        <begin position="313"/>
        <end position="333"/>
    </location>
</feature>
<feature type="transmembrane region" description="Helical" evidence="5">
    <location>
        <begin position="274"/>
        <end position="293"/>
    </location>
</feature>
<organism evidence="6 7">
    <name type="scientific">Rehaibacterium terrae</name>
    <dbReference type="NCBI Taxonomy" id="1341696"/>
    <lineage>
        <taxon>Bacteria</taxon>
        <taxon>Pseudomonadati</taxon>
        <taxon>Pseudomonadota</taxon>
        <taxon>Gammaproteobacteria</taxon>
        <taxon>Lysobacterales</taxon>
        <taxon>Lysobacteraceae</taxon>
        <taxon>Rehaibacterium</taxon>
    </lineage>
</organism>
<feature type="transmembrane region" description="Helical" evidence="5">
    <location>
        <begin position="158"/>
        <end position="177"/>
    </location>
</feature>
<dbReference type="PANTHER" id="PTHR43596:SF1">
    <property type="entry name" value="ADP,ATP CARRIER PROTEIN"/>
    <property type="match status" value="1"/>
</dbReference>
<feature type="transmembrane region" description="Helical" evidence="5">
    <location>
        <begin position="220"/>
        <end position="239"/>
    </location>
</feature>
<dbReference type="Proteomes" id="UP000519004">
    <property type="component" value="Unassembled WGS sequence"/>
</dbReference>
<feature type="region of interest" description="Disordered" evidence="4">
    <location>
        <begin position="1"/>
        <end position="23"/>
    </location>
</feature>
<dbReference type="InterPro" id="IPR036259">
    <property type="entry name" value="MFS_trans_sf"/>
</dbReference>
<proteinExistence type="predicted"/>
<feature type="transmembrane region" description="Helical" evidence="5">
    <location>
        <begin position="127"/>
        <end position="146"/>
    </location>
</feature>
<dbReference type="PANTHER" id="PTHR43596">
    <property type="entry name" value="ADP,ATP CARRIER PROTEIN"/>
    <property type="match status" value="1"/>
</dbReference>
<evidence type="ECO:0000313" key="6">
    <source>
        <dbReference type="EMBL" id="MBB5015106.1"/>
    </source>
</evidence>
<keyword evidence="1 5" id="KW-0812">Transmembrane</keyword>
<dbReference type="InterPro" id="IPR011701">
    <property type="entry name" value="MFS"/>
</dbReference>